<keyword evidence="6 13" id="KW-0285">Flavoprotein</keyword>
<evidence type="ECO:0000259" key="14">
    <source>
        <dbReference type="Pfam" id="PF00890"/>
    </source>
</evidence>
<comment type="caution">
    <text evidence="16">The sequence shown here is derived from an EMBL/GenBank/DDBJ whole genome shotgun (WGS) entry which is preliminary data.</text>
</comment>
<dbReference type="PRINTS" id="PR00368">
    <property type="entry name" value="FADPNR"/>
</dbReference>
<dbReference type="Gene3D" id="3.90.700.10">
    <property type="entry name" value="Succinate dehydrogenase/fumarate reductase flavoprotein, catalytic domain"/>
    <property type="match status" value="1"/>
</dbReference>
<dbReference type="SUPFAM" id="SSF51905">
    <property type="entry name" value="FAD/NAD(P)-binding domain"/>
    <property type="match status" value="1"/>
</dbReference>
<evidence type="ECO:0000313" key="17">
    <source>
        <dbReference type="Proteomes" id="UP001501170"/>
    </source>
</evidence>
<feature type="domain" description="FAD-dependent oxidoreductase 2 FAD-binding" evidence="14">
    <location>
        <begin position="8"/>
        <end position="387"/>
    </location>
</feature>
<dbReference type="InterPro" id="IPR005288">
    <property type="entry name" value="NadB"/>
</dbReference>
<dbReference type="InterPro" id="IPR003953">
    <property type="entry name" value="FAD-dep_OxRdtase_2_FAD-bd"/>
</dbReference>
<evidence type="ECO:0000256" key="8">
    <source>
        <dbReference type="ARBA" id="ARBA00022827"/>
    </source>
</evidence>
<dbReference type="RefSeq" id="WP_222110826.1">
    <property type="nucleotide sequence ID" value="NZ_BAAARB010000002.1"/>
</dbReference>
<dbReference type="PANTHER" id="PTHR42716:SF2">
    <property type="entry name" value="L-ASPARTATE OXIDASE, CHLOROPLASTIC"/>
    <property type="match status" value="1"/>
</dbReference>
<dbReference type="EC" id="1.4.3.16" evidence="4 12"/>
<dbReference type="SUPFAM" id="SSF56425">
    <property type="entry name" value="Succinate dehydrogenase/fumarate reductase flavoprotein, catalytic domain"/>
    <property type="match status" value="1"/>
</dbReference>
<keyword evidence="7 13" id="KW-0662">Pyridine nucleotide biosynthesis</keyword>
<dbReference type="InterPro" id="IPR036188">
    <property type="entry name" value="FAD/NAD-bd_sf"/>
</dbReference>
<dbReference type="InterPro" id="IPR037099">
    <property type="entry name" value="Fum_R/Succ_DH_flav-like_C_sf"/>
</dbReference>
<keyword evidence="17" id="KW-1185">Reference proteome</keyword>
<comment type="pathway">
    <text evidence="2 13">Cofactor biosynthesis; NAD(+) biosynthesis; iminoaspartate from L-aspartate (oxidase route): step 1/1.</text>
</comment>
<evidence type="ECO:0000256" key="3">
    <source>
        <dbReference type="ARBA" id="ARBA00008562"/>
    </source>
</evidence>
<accession>A0ABP5U3E4</accession>
<name>A0ABP5U3E4_9ACTN</name>
<comment type="cofactor">
    <cofactor evidence="1 13">
        <name>FAD</name>
        <dbReference type="ChEBI" id="CHEBI:57692"/>
    </cofactor>
</comment>
<dbReference type="Gene3D" id="3.50.50.60">
    <property type="entry name" value="FAD/NAD(P)-binding domain"/>
    <property type="match status" value="1"/>
</dbReference>
<gene>
    <name evidence="16" type="ORF">GCM10009855_04970</name>
</gene>
<evidence type="ECO:0000256" key="6">
    <source>
        <dbReference type="ARBA" id="ARBA00022630"/>
    </source>
</evidence>
<evidence type="ECO:0000259" key="15">
    <source>
        <dbReference type="Pfam" id="PF02910"/>
    </source>
</evidence>
<evidence type="ECO:0000256" key="7">
    <source>
        <dbReference type="ARBA" id="ARBA00022642"/>
    </source>
</evidence>
<evidence type="ECO:0000256" key="5">
    <source>
        <dbReference type="ARBA" id="ARBA00021901"/>
    </source>
</evidence>
<organism evidence="16 17">
    <name type="scientific">Gordonia cholesterolivorans</name>
    <dbReference type="NCBI Taxonomy" id="559625"/>
    <lineage>
        <taxon>Bacteria</taxon>
        <taxon>Bacillati</taxon>
        <taxon>Actinomycetota</taxon>
        <taxon>Actinomycetes</taxon>
        <taxon>Mycobacteriales</taxon>
        <taxon>Gordoniaceae</taxon>
        <taxon>Gordonia</taxon>
    </lineage>
</organism>
<dbReference type="Proteomes" id="UP001501170">
    <property type="component" value="Unassembled WGS sequence"/>
</dbReference>
<dbReference type="Pfam" id="PF00890">
    <property type="entry name" value="FAD_binding_2"/>
    <property type="match status" value="1"/>
</dbReference>
<sequence>MVEESRADLVVVGAGVAGLTAALTAAARGLTVTVLTKGRTWAQPGAEHSASTFYAQGGIAVVEPGNSGDSVALHLADTVAAGAGLTDPLATEPILAGGWPAVTQLVGWGAEFDTGADGRFLRTREGGHSVRRIIHAGGDATGARVQQALASAVAAAPIRVIDHASATAILTGDGRAAGLEFVTAGGRGVVRAPAVLLATGGLGHVYSATTNPAASTGDGVALALRAGAQVADLEFVQFHPTMLYVPGGRGRRTLVSEAVRGEGGVLVDDHGAPVTAGVHPQGDLAPRDVVARAVTAAMRRTGRPHVWLDISAVEDFERRFPTVTAGVRASGLDLAGARLPVVPGAHYLCGGVVTDSDGRTSVPGLLAAGEVARTGLHGANRLASNSLLEGLVMGRSAALAAVELAGVEPPRVPASAPTALPACDRTELQDAMSVAAALDRNAEGLATVGALLEAAPLRRLASVADIEDANLTLAARAVVAAALERRESRGCHYRSDFPGSEEAPQPRYFALLEGRMRSVPRLRPVTCAGSAEPMASVGGAP</sequence>
<feature type="domain" description="Fumarate reductase/succinate dehydrogenase flavoprotein-like C-terminal" evidence="15">
    <location>
        <begin position="467"/>
        <end position="499"/>
    </location>
</feature>
<evidence type="ECO:0000256" key="10">
    <source>
        <dbReference type="ARBA" id="ARBA00029426"/>
    </source>
</evidence>
<reference evidence="17" key="1">
    <citation type="journal article" date="2019" name="Int. J. Syst. Evol. Microbiol.">
        <title>The Global Catalogue of Microorganisms (GCM) 10K type strain sequencing project: providing services to taxonomists for standard genome sequencing and annotation.</title>
        <authorList>
            <consortium name="The Broad Institute Genomics Platform"/>
            <consortium name="The Broad Institute Genome Sequencing Center for Infectious Disease"/>
            <person name="Wu L."/>
            <person name="Ma J."/>
        </authorList>
    </citation>
    <scope>NUCLEOTIDE SEQUENCE [LARGE SCALE GENOMIC DNA]</scope>
    <source>
        <strain evidence="17">JCM 16227</strain>
    </source>
</reference>
<dbReference type="Gene3D" id="1.20.58.100">
    <property type="entry name" value="Fumarate reductase/succinate dehydrogenase flavoprotein-like, C-terminal domain"/>
    <property type="match status" value="1"/>
</dbReference>
<comment type="similarity">
    <text evidence="3 13">Belongs to the FAD-dependent oxidoreductase 2 family. NadB subfamily.</text>
</comment>
<dbReference type="InterPro" id="IPR027477">
    <property type="entry name" value="Succ_DH/fumarate_Rdtase_cat_sf"/>
</dbReference>
<evidence type="ECO:0000256" key="11">
    <source>
        <dbReference type="ARBA" id="ARBA00048305"/>
    </source>
</evidence>
<evidence type="ECO:0000313" key="16">
    <source>
        <dbReference type="EMBL" id="GAA2368705.1"/>
    </source>
</evidence>
<comment type="catalytic activity">
    <reaction evidence="11">
        <text>L-aspartate + O2 = iminosuccinate + H2O2</text>
        <dbReference type="Rhea" id="RHEA:25876"/>
        <dbReference type="ChEBI" id="CHEBI:15379"/>
        <dbReference type="ChEBI" id="CHEBI:16240"/>
        <dbReference type="ChEBI" id="CHEBI:29991"/>
        <dbReference type="ChEBI" id="CHEBI:77875"/>
        <dbReference type="EC" id="1.4.3.16"/>
    </reaction>
    <physiologicalReaction direction="left-to-right" evidence="11">
        <dbReference type="Rhea" id="RHEA:25877"/>
    </physiologicalReaction>
</comment>
<protein>
    <recommendedName>
        <fullName evidence="5 12">L-aspartate oxidase</fullName>
        <ecNumber evidence="4 12">1.4.3.16</ecNumber>
    </recommendedName>
</protein>
<evidence type="ECO:0000256" key="1">
    <source>
        <dbReference type="ARBA" id="ARBA00001974"/>
    </source>
</evidence>
<dbReference type="SUPFAM" id="SSF46977">
    <property type="entry name" value="Succinate dehydrogenase/fumarate reductase flavoprotein C-terminal domain"/>
    <property type="match status" value="1"/>
</dbReference>
<comment type="subcellular location">
    <subcellularLocation>
        <location evidence="13">Cytoplasm</location>
    </subcellularLocation>
</comment>
<proteinExistence type="inferred from homology"/>
<evidence type="ECO:0000256" key="9">
    <source>
        <dbReference type="ARBA" id="ARBA00023002"/>
    </source>
</evidence>
<evidence type="ECO:0000256" key="13">
    <source>
        <dbReference type="RuleBase" id="RU362049"/>
    </source>
</evidence>
<evidence type="ECO:0000256" key="4">
    <source>
        <dbReference type="ARBA" id="ARBA00012173"/>
    </source>
</evidence>
<keyword evidence="9 13" id="KW-0560">Oxidoreductase</keyword>
<dbReference type="PANTHER" id="PTHR42716">
    <property type="entry name" value="L-ASPARTATE OXIDASE"/>
    <property type="match status" value="1"/>
</dbReference>
<evidence type="ECO:0000256" key="12">
    <source>
        <dbReference type="NCBIfam" id="TIGR00551"/>
    </source>
</evidence>
<dbReference type="InterPro" id="IPR015939">
    <property type="entry name" value="Fum_Rdtase/Succ_DH_flav-like_C"/>
</dbReference>
<evidence type="ECO:0000256" key="2">
    <source>
        <dbReference type="ARBA" id="ARBA00004950"/>
    </source>
</evidence>
<dbReference type="NCBIfam" id="TIGR00551">
    <property type="entry name" value="nadB"/>
    <property type="match status" value="1"/>
</dbReference>
<comment type="function">
    <text evidence="10">Catalyzes the oxidation of L-aspartate to iminoaspartate, the first step in the de novo biosynthesis of NAD(+).</text>
</comment>
<dbReference type="EMBL" id="BAAARB010000002">
    <property type="protein sequence ID" value="GAA2368705.1"/>
    <property type="molecule type" value="Genomic_DNA"/>
</dbReference>
<dbReference type="Pfam" id="PF02910">
    <property type="entry name" value="Succ_DH_flav_C"/>
    <property type="match status" value="1"/>
</dbReference>
<keyword evidence="8 13" id="KW-0274">FAD</keyword>